<feature type="transmembrane region" description="Helical" evidence="2">
    <location>
        <begin position="7"/>
        <end position="26"/>
    </location>
</feature>
<evidence type="ECO:0000313" key="5">
    <source>
        <dbReference type="Proteomes" id="UP000617402"/>
    </source>
</evidence>
<proteinExistence type="inferred from homology"/>
<protein>
    <submittedName>
        <fullName evidence="4">NAD(P)/FAD-dependent oxidoreductase</fullName>
    </submittedName>
</protein>
<dbReference type="EMBL" id="JACVHF010000001">
    <property type="protein sequence ID" value="MBC9783077.1"/>
    <property type="molecule type" value="Genomic_DNA"/>
</dbReference>
<dbReference type="Proteomes" id="UP000617402">
    <property type="component" value="Unassembled WGS sequence"/>
</dbReference>
<dbReference type="RefSeq" id="WP_188038259.1">
    <property type="nucleotide sequence ID" value="NZ_JACVHF010000001.1"/>
</dbReference>
<keyword evidence="2" id="KW-0472">Membrane</keyword>
<dbReference type="SUPFAM" id="SSF51905">
    <property type="entry name" value="FAD/NAD(P)-binding domain"/>
    <property type="match status" value="1"/>
</dbReference>
<feature type="domain" description="Amine oxidase" evidence="3">
    <location>
        <begin position="15"/>
        <end position="500"/>
    </location>
</feature>
<keyword evidence="2" id="KW-0812">Transmembrane</keyword>
<evidence type="ECO:0000313" key="4">
    <source>
        <dbReference type="EMBL" id="MBC9783077.1"/>
    </source>
</evidence>
<dbReference type="PANTHER" id="PTHR43734:SF1">
    <property type="entry name" value="PHYTOENE DESATURASE"/>
    <property type="match status" value="1"/>
</dbReference>
<keyword evidence="2" id="KW-1133">Transmembrane helix</keyword>
<name>A0ABR7SWZ9_HELCL</name>
<sequence>MNCNEKSIIIIGAGIAGLAAGIYGQMNGYKTTIFEMNHVPGGLVTSWKRKGYTFDGAMDWFIGTGLNDRSSIVWRELGYLQDRKIDYYDELLHVRDRNGKLWTLYTDPSMLEDQLLQLTDDEEDKEKVKKLCKDIARFIEAAPLDFRKPQTLYEASDYMKFAEEYADCMDIFIEYNQLLVSDYADSFKDHRLREVMTYMFYEPESPHVPFVFIFQLASMYKKTAGYPQGGSLGVSNFLEARYKELGGNIQYRATVKKIITLDGVAKGIILENGTKHFADYVVSACDTRQVIYEMLEGKYVNDAIDKLYTEGVIHASVLKVYLGVDRDFKNEPDVAVHMLNEPLDIPGLNQKRPRTSLVLRHYCNLESSYAPPGKSVMESFFYSGYDYWGDLYNKDRELYKKEKERIASIVIDQIERIYPGTKEKIEVVDVVTPVTYQRYTGNHKGAIMGWMDDTTIVPDLMKQIGATLPGLNNFYMTGQWIVTGGMIRAASSGRYAIERICLKDGVEFKTI</sequence>
<evidence type="ECO:0000256" key="1">
    <source>
        <dbReference type="ARBA" id="ARBA00038322"/>
    </source>
</evidence>
<evidence type="ECO:0000256" key="2">
    <source>
        <dbReference type="SAM" id="Phobius"/>
    </source>
</evidence>
<keyword evidence="5" id="KW-1185">Reference proteome</keyword>
<evidence type="ECO:0000259" key="3">
    <source>
        <dbReference type="Pfam" id="PF01593"/>
    </source>
</evidence>
<dbReference type="PANTHER" id="PTHR43734">
    <property type="entry name" value="PHYTOENE DESATURASE"/>
    <property type="match status" value="1"/>
</dbReference>
<reference evidence="4 5" key="1">
    <citation type="submission" date="2020-07" db="EMBL/GenBank/DDBJ databases">
        <title>Draft whole-genome sequence of Heliobacterium chlorum DSM 3682, type strain.</title>
        <authorList>
            <person name="Kyndt J.A."/>
            <person name="Meyer T.E."/>
            <person name="Imhoff J.F."/>
        </authorList>
    </citation>
    <scope>NUCLEOTIDE SEQUENCE [LARGE SCALE GENOMIC DNA]</scope>
    <source>
        <strain evidence="4 5">DSM 3682</strain>
    </source>
</reference>
<accession>A0ABR7SWZ9</accession>
<dbReference type="Gene3D" id="3.50.50.60">
    <property type="entry name" value="FAD/NAD(P)-binding domain"/>
    <property type="match status" value="2"/>
</dbReference>
<dbReference type="InterPro" id="IPR036188">
    <property type="entry name" value="FAD/NAD-bd_sf"/>
</dbReference>
<gene>
    <name evidence="4" type="ORF">H1S01_00975</name>
</gene>
<organism evidence="4 5">
    <name type="scientific">Heliobacterium chlorum</name>
    <dbReference type="NCBI Taxonomy" id="2698"/>
    <lineage>
        <taxon>Bacteria</taxon>
        <taxon>Bacillati</taxon>
        <taxon>Bacillota</taxon>
        <taxon>Clostridia</taxon>
        <taxon>Eubacteriales</taxon>
        <taxon>Heliobacteriaceae</taxon>
        <taxon>Heliobacterium</taxon>
    </lineage>
</organism>
<dbReference type="InterPro" id="IPR002937">
    <property type="entry name" value="Amino_oxidase"/>
</dbReference>
<comment type="caution">
    <text evidence="4">The sequence shown here is derived from an EMBL/GenBank/DDBJ whole genome shotgun (WGS) entry which is preliminary data.</text>
</comment>
<dbReference type="Pfam" id="PF01593">
    <property type="entry name" value="Amino_oxidase"/>
    <property type="match status" value="1"/>
</dbReference>
<comment type="similarity">
    <text evidence="1">Belongs to the carotenoid/retinoid oxidoreductase family. CrtN subfamily.</text>
</comment>